<dbReference type="Proteomes" id="UP000325797">
    <property type="component" value="Chromosome"/>
</dbReference>
<dbReference type="KEGG" id="hadh:FRZ61_25850"/>
<evidence type="ECO:0008006" key="3">
    <source>
        <dbReference type="Google" id="ProtNLM"/>
    </source>
</evidence>
<organism evidence="1 2">
    <name type="scientific">Hypericibacter adhaerens</name>
    <dbReference type="NCBI Taxonomy" id="2602016"/>
    <lineage>
        <taxon>Bacteria</taxon>
        <taxon>Pseudomonadati</taxon>
        <taxon>Pseudomonadota</taxon>
        <taxon>Alphaproteobacteria</taxon>
        <taxon>Rhodospirillales</taxon>
        <taxon>Dongiaceae</taxon>
        <taxon>Hypericibacter</taxon>
    </lineage>
</organism>
<proteinExistence type="predicted"/>
<protein>
    <recommendedName>
        <fullName evidence="3">Molybdenum ABC transporter ATP-binding protein</fullName>
    </recommendedName>
</protein>
<evidence type="ECO:0000313" key="1">
    <source>
        <dbReference type="EMBL" id="QEX22653.1"/>
    </source>
</evidence>
<evidence type="ECO:0000313" key="2">
    <source>
        <dbReference type="Proteomes" id="UP000325797"/>
    </source>
</evidence>
<dbReference type="OrthoDB" id="5918880at2"/>
<sequence>MSFDMASIAAVLSDDSEPVQSLFTTMTGRWRASGMKVVGLLGESHGIPDRKCGAGVVRDIVSGRPFAMYFDTPPKGGSCHLDPAGLEAASTQLLDQIATSDLVILSKFGKLETMRAGLIGAFEAAAEAGVPVLTSVSEKHRAAWESFAPGAAYLAPDAAVLEGWRRGLKGRRIPDSPPINPLAP</sequence>
<keyword evidence="2" id="KW-1185">Reference proteome</keyword>
<dbReference type="EMBL" id="CP042582">
    <property type="protein sequence ID" value="QEX22653.1"/>
    <property type="molecule type" value="Genomic_DNA"/>
</dbReference>
<dbReference type="Pfam" id="PF10649">
    <property type="entry name" value="DUF2478"/>
    <property type="match status" value="1"/>
</dbReference>
<accession>A0A5J6N0N2</accession>
<gene>
    <name evidence="1" type="ORF">FRZ61_25850</name>
</gene>
<dbReference type="AlphaFoldDB" id="A0A5J6N0N2"/>
<reference evidence="1 2" key="1">
    <citation type="submission" date="2019-08" db="EMBL/GenBank/DDBJ databases">
        <title>Hyperibacter terrae gen. nov., sp. nov. and Hyperibacter viscosus sp. nov., two new members in the family Rhodospirillaceae isolated from the rhizosphere of Hypericum perforatum.</title>
        <authorList>
            <person name="Noviana Z."/>
        </authorList>
    </citation>
    <scope>NUCLEOTIDE SEQUENCE [LARGE SCALE GENOMIC DNA]</scope>
    <source>
        <strain evidence="1 2">R5959</strain>
    </source>
</reference>
<name>A0A5J6N0N2_9PROT</name>
<dbReference type="InterPro" id="IPR018912">
    <property type="entry name" value="DUF2478"/>
</dbReference>